<dbReference type="Proteomes" id="UP000268007">
    <property type="component" value="Unassembled WGS sequence"/>
</dbReference>
<dbReference type="Gene3D" id="3.55.50.30">
    <property type="match status" value="1"/>
</dbReference>
<dbReference type="InterPro" id="IPR006860">
    <property type="entry name" value="FecR"/>
</dbReference>
<dbReference type="Pfam" id="PF04773">
    <property type="entry name" value="FecR"/>
    <property type="match status" value="1"/>
</dbReference>
<dbReference type="PANTHER" id="PTHR30273:SF2">
    <property type="entry name" value="PROTEIN FECR"/>
    <property type="match status" value="1"/>
</dbReference>
<gene>
    <name evidence="4" type="ORF">BDD43_1607</name>
</gene>
<dbReference type="PIRSF" id="PIRSF018266">
    <property type="entry name" value="FecR"/>
    <property type="match status" value="1"/>
</dbReference>
<proteinExistence type="predicted"/>
<feature type="domain" description="Protein FecR C-terminal" evidence="3">
    <location>
        <begin position="262"/>
        <end position="323"/>
    </location>
</feature>
<evidence type="ECO:0000259" key="2">
    <source>
        <dbReference type="Pfam" id="PF04773"/>
    </source>
</evidence>
<evidence type="ECO:0000313" key="5">
    <source>
        <dbReference type="Proteomes" id="UP000268007"/>
    </source>
</evidence>
<dbReference type="OrthoDB" id="1452822at2"/>
<dbReference type="Pfam" id="PF16344">
    <property type="entry name" value="FecR_C"/>
    <property type="match status" value="1"/>
</dbReference>
<sequence>MAIDEEFLRKIVQYLDNTENAEARNEIELLVEQSKGNKVVYDQIISIWNKFPELKKLEYINSDEAVSKIELKLAELETAHVKPAAPQTAFSLLFKWAAAAAAVLLVGFFAYISYNRFEKTTFFVKNTGNVADSVTLADGSIIYMDSLSAIKYPTVFKDKTREITLVQGRAFFKIHRDTLHPFVIKINHSSVTVLGTSFNIDTRNKAIALKVSTGHVKFQPNANNPDGAILHAGTGIIYNEVTGAEQLLYSVGANNQSWFTHELVFVDASLTEVCKQLEEYYKVKIVLKGNTTAFEKLNANFKESKLTSVLEVLHDTYPIKIKQLGDGSYNIQSTHK</sequence>
<keyword evidence="1" id="KW-1133">Transmembrane helix</keyword>
<comment type="caution">
    <text evidence="4">The sequence shown here is derived from an EMBL/GenBank/DDBJ whole genome shotgun (WGS) entry which is preliminary data.</text>
</comment>
<accession>A0A495IXN9</accession>
<dbReference type="AlphaFoldDB" id="A0A495IXN9"/>
<feature type="transmembrane region" description="Helical" evidence="1">
    <location>
        <begin position="92"/>
        <end position="114"/>
    </location>
</feature>
<keyword evidence="1" id="KW-0472">Membrane</keyword>
<name>A0A495IXN9_9SPHI</name>
<keyword evidence="5" id="KW-1185">Reference proteome</keyword>
<evidence type="ECO:0000256" key="1">
    <source>
        <dbReference type="SAM" id="Phobius"/>
    </source>
</evidence>
<dbReference type="EMBL" id="RBKU01000001">
    <property type="protein sequence ID" value="RKR81460.1"/>
    <property type="molecule type" value="Genomic_DNA"/>
</dbReference>
<organism evidence="4 5">
    <name type="scientific">Mucilaginibacter gracilis</name>
    <dbReference type="NCBI Taxonomy" id="423350"/>
    <lineage>
        <taxon>Bacteria</taxon>
        <taxon>Pseudomonadati</taxon>
        <taxon>Bacteroidota</taxon>
        <taxon>Sphingobacteriia</taxon>
        <taxon>Sphingobacteriales</taxon>
        <taxon>Sphingobacteriaceae</taxon>
        <taxon>Mucilaginibacter</taxon>
    </lineage>
</organism>
<dbReference type="InterPro" id="IPR012373">
    <property type="entry name" value="Ferrdict_sens_TM"/>
</dbReference>
<dbReference type="Gene3D" id="2.60.120.1440">
    <property type="match status" value="1"/>
</dbReference>
<reference evidence="4 5" key="1">
    <citation type="submission" date="2018-10" db="EMBL/GenBank/DDBJ databases">
        <title>Genomic Encyclopedia of Archaeal and Bacterial Type Strains, Phase II (KMG-II): from individual species to whole genera.</title>
        <authorList>
            <person name="Goeker M."/>
        </authorList>
    </citation>
    <scope>NUCLEOTIDE SEQUENCE [LARGE SCALE GENOMIC DNA]</scope>
    <source>
        <strain evidence="4 5">DSM 18602</strain>
    </source>
</reference>
<dbReference type="InterPro" id="IPR032508">
    <property type="entry name" value="FecR_C"/>
</dbReference>
<dbReference type="GO" id="GO:0016989">
    <property type="term" value="F:sigma factor antagonist activity"/>
    <property type="evidence" value="ECO:0007669"/>
    <property type="project" value="TreeGrafter"/>
</dbReference>
<evidence type="ECO:0000313" key="4">
    <source>
        <dbReference type="EMBL" id="RKR81460.1"/>
    </source>
</evidence>
<evidence type="ECO:0000259" key="3">
    <source>
        <dbReference type="Pfam" id="PF16344"/>
    </source>
</evidence>
<dbReference type="RefSeq" id="WP_121197159.1">
    <property type="nucleotide sequence ID" value="NZ_RBKU01000001.1"/>
</dbReference>
<keyword evidence="1" id="KW-0812">Transmembrane</keyword>
<protein>
    <submittedName>
        <fullName evidence="4">FecR family protein</fullName>
    </submittedName>
</protein>
<feature type="domain" description="FecR protein" evidence="2">
    <location>
        <begin position="130"/>
        <end position="217"/>
    </location>
</feature>
<dbReference type="PANTHER" id="PTHR30273">
    <property type="entry name" value="PERIPLASMIC SIGNAL SENSOR AND SIGMA FACTOR ACTIVATOR FECR-RELATED"/>
    <property type="match status" value="1"/>
</dbReference>